<reference evidence="1 2" key="1">
    <citation type="journal article" date="2016" name="DNA Res.">
        <title>The draft genome of MD-2 pineapple using hybrid error correction of long reads.</title>
        <authorList>
            <person name="Redwan R.M."/>
            <person name="Saidin A."/>
            <person name="Kumar S.V."/>
        </authorList>
    </citation>
    <scope>NUCLEOTIDE SEQUENCE [LARGE SCALE GENOMIC DNA]</scope>
    <source>
        <strain evidence="2">cv. MD2</strain>
        <tissue evidence="1">Leaf</tissue>
    </source>
</reference>
<gene>
    <name evidence="1" type="ORF">ACMD2_15114</name>
</gene>
<dbReference type="Proteomes" id="UP000092600">
    <property type="component" value="Unassembled WGS sequence"/>
</dbReference>
<dbReference type="AlphaFoldDB" id="A0A199UK91"/>
<dbReference type="EMBL" id="LSRQ01007221">
    <property type="protein sequence ID" value="OAY65149.1"/>
    <property type="molecule type" value="Genomic_DNA"/>
</dbReference>
<evidence type="ECO:0000313" key="1">
    <source>
        <dbReference type="EMBL" id="OAY65149.1"/>
    </source>
</evidence>
<sequence>MVKVQVHWSSKDFKLLKLPNIASDVAFGKLLHGVTLASKLKPYWKKSVPFRLEKVKLLLPVNKDSSSLGRLKQQAGFDVLHFKNVQLELTLHFLSFLTFRVQINFLLH</sequence>
<organism evidence="1 2">
    <name type="scientific">Ananas comosus</name>
    <name type="common">Pineapple</name>
    <name type="synonym">Ananas ananas</name>
    <dbReference type="NCBI Taxonomy" id="4615"/>
    <lineage>
        <taxon>Eukaryota</taxon>
        <taxon>Viridiplantae</taxon>
        <taxon>Streptophyta</taxon>
        <taxon>Embryophyta</taxon>
        <taxon>Tracheophyta</taxon>
        <taxon>Spermatophyta</taxon>
        <taxon>Magnoliopsida</taxon>
        <taxon>Liliopsida</taxon>
        <taxon>Poales</taxon>
        <taxon>Bromeliaceae</taxon>
        <taxon>Bromelioideae</taxon>
        <taxon>Ananas</taxon>
    </lineage>
</organism>
<accession>A0A199UK91</accession>
<evidence type="ECO:0000313" key="2">
    <source>
        <dbReference type="Proteomes" id="UP000092600"/>
    </source>
</evidence>
<protein>
    <submittedName>
        <fullName evidence="1">Uncharacterized protein</fullName>
    </submittedName>
</protein>
<name>A0A199UK91_ANACO</name>
<proteinExistence type="predicted"/>
<comment type="caution">
    <text evidence="1">The sequence shown here is derived from an EMBL/GenBank/DDBJ whole genome shotgun (WGS) entry which is preliminary data.</text>
</comment>